<feature type="compositionally biased region" description="Basic residues" evidence="1">
    <location>
        <begin position="185"/>
        <end position="202"/>
    </location>
</feature>
<evidence type="ECO:0000256" key="1">
    <source>
        <dbReference type="SAM" id="MobiDB-lite"/>
    </source>
</evidence>
<evidence type="ECO:0000313" key="3">
    <source>
        <dbReference type="Proteomes" id="UP000298416"/>
    </source>
</evidence>
<organism evidence="2">
    <name type="scientific">Salvia splendens</name>
    <name type="common">Scarlet sage</name>
    <dbReference type="NCBI Taxonomy" id="180675"/>
    <lineage>
        <taxon>Eukaryota</taxon>
        <taxon>Viridiplantae</taxon>
        <taxon>Streptophyta</taxon>
        <taxon>Embryophyta</taxon>
        <taxon>Tracheophyta</taxon>
        <taxon>Spermatophyta</taxon>
        <taxon>Magnoliopsida</taxon>
        <taxon>eudicotyledons</taxon>
        <taxon>Gunneridae</taxon>
        <taxon>Pentapetalae</taxon>
        <taxon>asterids</taxon>
        <taxon>lamiids</taxon>
        <taxon>Lamiales</taxon>
        <taxon>Lamiaceae</taxon>
        <taxon>Nepetoideae</taxon>
        <taxon>Mentheae</taxon>
        <taxon>Salviinae</taxon>
        <taxon>Salvia</taxon>
        <taxon>Salvia subgen. Calosphace</taxon>
        <taxon>core Calosphace</taxon>
    </lineage>
</organism>
<dbReference type="OrthoDB" id="785439at2759"/>
<sequence>MHQKWRFSEIMLSRPCSMGSQAVQFFCEFKSPAYRNHFRRFIDDGGRTNYKACRWRFFTGGRRWNWEGNSRPNRRSRFSDSYSADEFDEEDVLEFRNAVKQRVWWSDDDDEEEDGFGILEASIGFDWVFKILRAFGWMVPAVVIYFFMDRGPDSILMAVALPLAQSAFYLVADMLWGRSDETPKRKSKRKKRPFTGRSRARKEKGGQTRNRKEAGNYKSWFEGNNNNANESRNRQDFGGWDELDNPVRADKDPHVAPIKKEEEPVSNE</sequence>
<protein>
    <submittedName>
        <fullName evidence="2">Uncharacterized protein</fullName>
    </submittedName>
</protein>
<gene>
    <name evidence="2" type="ORF">SASPL_127438</name>
</gene>
<feature type="compositionally biased region" description="Basic and acidic residues" evidence="1">
    <location>
        <begin position="203"/>
        <end position="215"/>
    </location>
</feature>
<keyword evidence="3" id="KW-1185">Reference proteome</keyword>
<comment type="caution">
    <text evidence="2">The sequence shown here is derived from an EMBL/GenBank/DDBJ whole genome shotgun (WGS) entry which is preliminary data.</text>
</comment>
<feature type="region of interest" description="Disordered" evidence="1">
    <location>
        <begin position="181"/>
        <end position="268"/>
    </location>
</feature>
<dbReference type="PANTHER" id="PTHR35719">
    <property type="entry name" value="OS01G0680600 PROTEIN"/>
    <property type="match status" value="1"/>
</dbReference>
<proteinExistence type="predicted"/>
<name>A0A8X8XAW2_SALSN</name>
<reference evidence="2" key="2">
    <citation type="submission" date="2020-08" db="EMBL/GenBank/DDBJ databases">
        <title>Plant Genome Project.</title>
        <authorList>
            <person name="Zhang R.-G."/>
        </authorList>
    </citation>
    <scope>NUCLEOTIDE SEQUENCE</scope>
    <source>
        <strain evidence="2">Huo1</strain>
        <tissue evidence="2">Leaf</tissue>
    </source>
</reference>
<reference evidence="2" key="1">
    <citation type="submission" date="2018-01" db="EMBL/GenBank/DDBJ databases">
        <authorList>
            <person name="Mao J.F."/>
        </authorList>
    </citation>
    <scope>NUCLEOTIDE SEQUENCE</scope>
    <source>
        <strain evidence="2">Huo1</strain>
        <tissue evidence="2">Leaf</tissue>
    </source>
</reference>
<accession>A0A8X8XAW2</accession>
<feature type="compositionally biased region" description="Basic and acidic residues" evidence="1">
    <location>
        <begin position="245"/>
        <end position="268"/>
    </location>
</feature>
<dbReference type="Proteomes" id="UP000298416">
    <property type="component" value="Unassembled WGS sequence"/>
</dbReference>
<dbReference type="AlphaFoldDB" id="A0A8X8XAW2"/>
<dbReference type="PANTHER" id="PTHR35719:SF5">
    <property type="entry name" value="T6K12.7 PROTEIN"/>
    <property type="match status" value="1"/>
</dbReference>
<dbReference type="EMBL" id="PNBA02000010">
    <property type="protein sequence ID" value="KAG6409399.1"/>
    <property type="molecule type" value="Genomic_DNA"/>
</dbReference>
<evidence type="ECO:0000313" key="2">
    <source>
        <dbReference type="EMBL" id="KAG6409399.1"/>
    </source>
</evidence>